<dbReference type="AlphaFoldDB" id="A0A484G3N2"/>
<keyword evidence="2" id="KW-0378">Hydrolase</keyword>
<dbReference type="OrthoDB" id="428260at2759"/>
<dbReference type="Proteomes" id="UP000014480">
    <property type="component" value="Unassembled WGS sequence"/>
</dbReference>
<reference evidence="5" key="1">
    <citation type="journal article" date="2013" name="New Phytol.">
        <title>Comparative genomic and transcriptomic analyses reveal the hemibiotrophic stage shift of Colletotrichum fungi.</title>
        <authorList>
            <person name="Gan P."/>
            <person name="Ikeda K."/>
            <person name="Irieda H."/>
            <person name="Narusaka M."/>
            <person name="O'Connell R.J."/>
            <person name="Narusaka Y."/>
            <person name="Takano Y."/>
            <person name="Kubo Y."/>
            <person name="Shirasu K."/>
        </authorList>
    </citation>
    <scope>NUCLEOTIDE SEQUENCE [LARGE SCALE GENOMIC DNA]</scope>
    <source>
        <strain evidence="5">104-T / ATCC 96160 / CBS 514.97 / LARS 414 / MAFF 240422</strain>
    </source>
</reference>
<gene>
    <name evidence="4" type="primary">mlcH-1</name>
    <name evidence="4" type="ORF">Cob_v002507</name>
</gene>
<feature type="domain" description="Beta-lactamase-related" evidence="3">
    <location>
        <begin position="21"/>
        <end position="376"/>
    </location>
</feature>
<dbReference type="PANTHER" id="PTHR43283:SF17">
    <property type="entry name" value="(LOVD), PUTATIVE (AFU_ORTHOLOGUE AFUA_5G00920)-RELATED"/>
    <property type="match status" value="1"/>
</dbReference>
<organism evidence="4 5">
    <name type="scientific">Colletotrichum orbiculare (strain 104-T / ATCC 96160 / CBS 514.97 / LARS 414 / MAFF 240422)</name>
    <name type="common">Cucumber anthracnose fungus</name>
    <name type="synonym">Colletotrichum lagenarium</name>
    <dbReference type="NCBI Taxonomy" id="1213857"/>
    <lineage>
        <taxon>Eukaryota</taxon>
        <taxon>Fungi</taxon>
        <taxon>Dikarya</taxon>
        <taxon>Ascomycota</taxon>
        <taxon>Pezizomycotina</taxon>
        <taxon>Sordariomycetes</taxon>
        <taxon>Hypocreomycetidae</taxon>
        <taxon>Glomerellales</taxon>
        <taxon>Glomerellaceae</taxon>
        <taxon>Colletotrichum</taxon>
        <taxon>Colletotrichum orbiculare species complex</taxon>
    </lineage>
</organism>
<evidence type="ECO:0000313" key="4">
    <source>
        <dbReference type="EMBL" id="TDZ24842.1"/>
    </source>
</evidence>
<evidence type="ECO:0000259" key="3">
    <source>
        <dbReference type="Pfam" id="PF00144"/>
    </source>
</evidence>
<dbReference type="EMBL" id="AMCV02000004">
    <property type="protein sequence ID" value="TDZ24842.1"/>
    <property type="molecule type" value="Genomic_DNA"/>
</dbReference>
<reference evidence="5" key="2">
    <citation type="journal article" date="2019" name="Mol. Plant Microbe Interact.">
        <title>Genome sequence resources for four phytopathogenic fungi from the Colletotrichum orbiculare species complex.</title>
        <authorList>
            <person name="Gan P."/>
            <person name="Tsushima A."/>
            <person name="Narusaka M."/>
            <person name="Narusaka Y."/>
            <person name="Takano Y."/>
            <person name="Kubo Y."/>
            <person name="Shirasu K."/>
        </authorList>
    </citation>
    <scope>GENOME REANNOTATION</scope>
    <source>
        <strain evidence="5">104-T / ATCC 96160 / CBS 514.97 / LARS 414 / MAFF 240422</strain>
    </source>
</reference>
<comment type="caution">
    <text evidence="4">The sequence shown here is derived from an EMBL/GenBank/DDBJ whole genome shotgun (WGS) entry which is preliminary data.</text>
</comment>
<dbReference type="STRING" id="1213857.A0A484G3N2"/>
<sequence length="398" mass="43896">MATIDSILAKYTAAVGQDTKSKLLGASFVVVNKDGKFMSSLVYSGSAGRLGHDSDARPWDVDTFTYTASMTKIITATSILQIVERGQIQLDDDVRGLVPRLGQMQILKGFDDDEKPILEDHDTPITLRMLLTHTIGLGYDLADAELMRWHKAVGRTALNLDWSLDGFTTPLKFKPGQGWHYGTAVDWAGQVLEKITGRTIGEYMSENVFGPLGMNDSGFWPERLPQTSDRTAEWAYRGEDKASLAPGAAPVKREHPVESGGAGLWTTARDYGKFLHALLTNSLVSQQTLDEMFRPQLDGQQAAMLNKLASEWGAIAVEFSPEMELNHGLGGCINMEDAPGKRKKGSMMWSGMCNSHWWMDRETGIAAALITQVLPHGDPVVTELYDELERAVYRELVA</sequence>
<dbReference type="InterPro" id="IPR050789">
    <property type="entry name" value="Diverse_Enzym_Activities"/>
</dbReference>
<keyword evidence="4" id="KW-0012">Acyltransferase</keyword>
<dbReference type="SUPFAM" id="SSF56601">
    <property type="entry name" value="beta-lactamase/transpeptidase-like"/>
    <property type="match status" value="1"/>
</dbReference>
<dbReference type="Gene3D" id="3.40.710.10">
    <property type="entry name" value="DD-peptidase/beta-lactamase superfamily"/>
    <property type="match status" value="1"/>
</dbReference>
<dbReference type="Pfam" id="PF00144">
    <property type="entry name" value="Beta-lactamase"/>
    <property type="match status" value="1"/>
</dbReference>
<proteinExistence type="inferred from homology"/>
<dbReference type="GO" id="GO:0016787">
    <property type="term" value="F:hydrolase activity"/>
    <property type="evidence" value="ECO:0007669"/>
    <property type="project" value="UniProtKB-KW"/>
</dbReference>
<name>A0A484G3N2_COLOR</name>
<evidence type="ECO:0000256" key="2">
    <source>
        <dbReference type="ARBA" id="ARBA00022801"/>
    </source>
</evidence>
<protein>
    <submittedName>
        <fullName evidence="4">Acyltransferase mlcH</fullName>
    </submittedName>
</protein>
<dbReference type="InterPro" id="IPR001466">
    <property type="entry name" value="Beta-lactam-related"/>
</dbReference>
<dbReference type="InterPro" id="IPR012338">
    <property type="entry name" value="Beta-lactam/transpept-like"/>
</dbReference>
<dbReference type="GO" id="GO:0016746">
    <property type="term" value="F:acyltransferase activity"/>
    <property type="evidence" value="ECO:0007669"/>
    <property type="project" value="UniProtKB-KW"/>
</dbReference>
<comment type="similarity">
    <text evidence="1">Belongs to the class-A beta-lactamase family.</text>
</comment>
<accession>A0A484G3N2</accession>
<evidence type="ECO:0000256" key="1">
    <source>
        <dbReference type="ARBA" id="ARBA00009009"/>
    </source>
</evidence>
<keyword evidence="4" id="KW-0808">Transferase</keyword>
<evidence type="ECO:0000313" key="5">
    <source>
        <dbReference type="Proteomes" id="UP000014480"/>
    </source>
</evidence>
<dbReference type="PANTHER" id="PTHR43283">
    <property type="entry name" value="BETA-LACTAMASE-RELATED"/>
    <property type="match status" value="1"/>
</dbReference>
<keyword evidence="5" id="KW-1185">Reference proteome</keyword>